<protein>
    <submittedName>
        <fullName evidence="1">Uncharacterized protein</fullName>
    </submittedName>
</protein>
<dbReference type="AlphaFoldDB" id="A0A7S4MIS2"/>
<proteinExistence type="predicted"/>
<organism evidence="1">
    <name type="scientific">Vannella robusta</name>
    <dbReference type="NCBI Taxonomy" id="1487602"/>
    <lineage>
        <taxon>Eukaryota</taxon>
        <taxon>Amoebozoa</taxon>
        <taxon>Discosea</taxon>
        <taxon>Flabellinia</taxon>
        <taxon>Vannellidae</taxon>
        <taxon>Vannella</taxon>
    </lineage>
</organism>
<sequence>MNHHRSQTQHLPREYKKALSKLLAIMNTSQRVLKAHLDNSMYEGKLQFIQNSFSLKMIPSSGNWRWNQTKSRKTVPVPGGQVTFFKLSPRKLHPGDAPVPSYKLWKFCIRVKDSGIFYCLWCEKGPAKAAIPVKLNTSPDVSLEDLRFLASFMNPNVASELWPSE</sequence>
<dbReference type="EMBL" id="HBKP01015020">
    <property type="protein sequence ID" value="CAE2224783.1"/>
    <property type="molecule type" value="Transcribed_RNA"/>
</dbReference>
<name>A0A7S4MIS2_9EUKA</name>
<accession>A0A7S4MIS2</accession>
<reference evidence="1" key="1">
    <citation type="submission" date="2021-01" db="EMBL/GenBank/DDBJ databases">
        <authorList>
            <person name="Corre E."/>
            <person name="Pelletier E."/>
            <person name="Niang G."/>
            <person name="Scheremetjew M."/>
            <person name="Finn R."/>
            <person name="Kale V."/>
            <person name="Holt S."/>
            <person name="Cochrane G."/>
            <person name="Meng A."/>
            <person name="Brown T."/>
            <person name="Cohen L."/>
        </authorList>
    </citation>
    <scope>NUCLEOTIDE SEQUENCE</scope>
    <source>
        <strain evidence="1">DIVA3 518/3/11/1/6</strain>
    </source>
</reference>
<evidence type="ECO:0000313" key="1">
    <source>
        <dbReference type="EMBL" id="CAE2224783.1"/>
    </source>
</evidence>
<gene>
    <name evidence="1" type="ORF">VSP0166_LOCUS10665</name>
</gene>